<evidence type="ECO:0000259" key="6">
    <source>
        <dbReference type="Pfam" id="PF00675"/>
    </source>
</evidence>
<name>A0A0D2K6Q3_9CHLO</name>
<dbReference type="GO" id="GO:0005739">
    <property type="term" value="C:mitochondrion"/>
    <property type="evidence" value="ECO:0007669"/>
    <property type="project" value="TreeGrafter"/>
</dbReference>
<dbReference type="STRING" id="145388.A0A0D2K6Q3"/>
<evidence type="ECO:0000313" key="7">
    <source>
        <dbReference type="EMBL" id="KIY91868.1"/>
    </source>
</evidence>
<protein>
    <recommendedName>
        <fullName evidence="6">Peptidase M16 N-terminal domain-containing protein</fullName>
    </recommendedName>
</protein>
<reference evidence="7 8" key="1">
    <citation type="journal article" date="2013" name="BMC Genomics">
        <title>Reconstruction of the lipid metabolism for the microalga Monoraphidium neglectum from its genome sequence reveals characteristics suitable for biofuel production.</title>
        <authorList>
            <person name="Bogen C."/>
            <person name="Al-Dilaimi A."/>
            <person name="Albersmeier A."/>
            <person name="Wichmann J."/>
            <person name="Grundmann M."/>
            <person name="Rupp O."/>
            <person name="Lauersen K.J."/>
            <person name="Blifernez-Klassen O."/>
            <person name="Kalinowski J."/>
            <person name="Goesmann A."/>
            <person name="Mussgnug J.H."/>
            <person name="Kruse O."/>
        </authorList>
    </citation>
    <scope>NUCLEOTIDE SEQUENCE [LARGE SCALE GENOMIC DNA]</scope>
    <source>
        <strain evidence="7 8">SAG 48.87</strain>
    </source>
</reference>
<dbReference type="PANTHER" id="PTHR11851:SF149">
    <property type="entry name" value="GH01077P"/>
    <property type="match status" value="1"/>
</dbReference>
<gene>
    <name evidence="7" type="ORF">MNEG_16094</name>
</gene>
<evidence type="ECO:0000256" key="2">
    <source>
        <dbReference type="ARBA" id="ARBA00022723"/>
    </source>
</evidence>
<evidence type="ECO:0000256" key="1">
    <source>
        <dbReference type="ARBA" id="ARBA00022670"/>
    </source>
</evidence>
<dbReference type="GeneID" id="25733820"/>
<dbReference type="RefSeq" id="XP_013890888.1">
    <property type="nucleotide sequence ID" value="XM_014035434.1"/>
</dbReference>
<dbReference type="GO" id="GO:0008237">
    <property type="term" value="F:metallopeptidase activity"/>
    <property type="evidence" value="ECO:0007669"/>
    <property type="project" value="UniProtKB-KW"/>
</dbReference>
<dbReference type="OrthoDB" id="10251424at2759"/>
<dbReference type="EMBL" id="KK106191">
    <property type="protein sequence ID" value="KIY91868.1"/>
    <property type="molecule type" value="Genomic_DNA"/>
</dbReference>
<dbReference type="PANTHER" id="PTHR11851">
    <property type="entry name" value="METALLOPROTEASE"/>
    <property type="match status" value="1"/>
</dbReference>
<dbReference type="AlphaFoldDB" id="A0A0D2K6Q3"/>
<keyword evidence="3" id="KW-0378">Hydrolase</keyword>
<dbReference type="InterPro" id="IPR011765">
    <property type="entry name" value="Pept_M16_N"/>
</dbReference>
<organism evidence="7 8">
    <name type="scientific">Monoraphidium neglectum</name>
    <dbReference type="NCBI Taxonomy" id="145388"/>
    <lineage>
        <taxon>Eukaryota</taxon>
        <taxon>Viridiplantae</taxon>
        <taxon>Chlorophyta</taxon>
        <taxon>core chlorophytes</taxon>
        <taxon>Chlorophyceae</taxon>
        <taxon>CS clade</taxon>
        <taxon>Sphaeropleales</taxon>
        <taxon>Selenastraceae</taxon>
        <taxon>Monoraphidium</taxon>
    </lineage>
</organism>
<dbReference type="Pfam" id="PF00675">
    <property type="entry name" value="Peptidase_M16"/>
    <property type="match status" value="1"/>
</dbReference>
<keyword evidence="4" id="KW-0862">Zinc</keyword>
<keyword evidence="1" id="KW-0645">Protease</keyword>
<proteinExistence type="predicted"/>
<evidence type="ECO:0000256" key="4">
    <source>
        <dbReference type="ARBA" id="ARBA00022833"/>
    </source>
</evidence>
<dbReference type="MEROPS" id="M16.003"/>
<dbReference type="Gene3D" id="3.30.830.10">
    <property type="entry name" value="Metalloenzyme, LuxS/M16 peptidase-like"/>
    <property type="match status" value="1"/>
</dbReference>
<sequence>MRSLAALVKDQAPAFVRAYAGAVAPVASSPFLRFSNPYPTPVDTTPLLSTIPETNITTLDNGLRVATEANPHAETATVGIWINSGSRFETDANNGTAHFLEHILFKGTKVMGAGGSRTVKDLEVEIENMGGSLNAYTGREQTCYYAKARPPFPPPLLPLL</sequence>
<evidence type="ECO:0000256" key="5">
    <source>
        <dbReference type="ARBA" id="ARBA00023049"/>
    </source>
</evidence>
<dbReference type="GO" id="GO:0006508">
    <property type="term" value="P:proteolysis"/>
    <property type="evidence" value="ECO:0007669"/>
    <property type="project" value="UniProtKB-KW"/>
</dbReference>
<dbReference type="InterPro" id="IPR011249">
    <property type="entry name" value="Metalloenz_LuxS/M16"/>
</dbReference>
<keyword evidence="5" id="KW-0482">Metalloprotease</keyword>
<dbReference type="GO" id="GO:0046872">
    <property type="term" value="F:metal ion binding"/>
    <property type="evidence" value="ECO:0007669"/>
    <property type="project" value="UniProtKB-KW"/>
</dbReference>
<accession>A0A0D2K6Q3</accession>
<dbReference type="KEGG" id="mng:MNEG_16094"/>
<dbReference type="Proteomes" id="UP000054498">
    <property type="component" value="Unassembled WGS sequence"/>
</dbReference>
<dbReference type="InterPro" id="IPR050361">
    <property type="entry name" value="MPP/UQCRC_Complex"/>
</dbReference>
<keyword evidence="8" id="KW-1185">Reference proteome</keyword>
<keyword evidence="2" id="KW-0479">Metal-binding</keyword>
<feature type="domain" description="Peptidase M16 N-terminal" evidence="6">
    <location>
        <begin position="64"/>
        <end position="149"/>
    </location>
</feature>
<evidence type="ECO:0000256" key="3">
    <source>
        <dbReference type="ARBA" id="ARBA00022801"/>
    </source>
</evidence>
<evidence type="ECO:0000313" key="8">
    <source>
        <dbReference type="Proteomes" id="UP000054498"/>
    </source>
</evidence>
<dbReference type="SUPFAM" id="SSF63411">
    <property type="entry name" value="LuxS/MPP-like metallohydrolase"/>
    <property type="match status" value="1"/>
</dbReference>